<proteinExistence type="predicted"/>
<dbReference type="EMBL" id="FUXM01000018">
    <property type="protein sequence ID" value="SKA01702.1"/>
    <property type="molecule type" value="Genomic_DNA"/>
</dbReference>
<name>A0A1T4QD87_9FIRM</name>
<sequence>MIVPYNEITAPAYDTIAKIVLRMVREADNAVNEFLKTYYPNSITEKVSEGIVVTANDKKILVYYEFSTREVKQQILNLTKAV</sequence>
<gene>
    <name evidence="1" type="ORF">SAMN02745885_01617</name>
</gene>
<keyword evidence="2" id="KW-1185">Reference proteome</keyword>
<reference evidence="2" key="1">
    <citation type="submission" date="2017-02" db="EMBL/GenBank/DDBJ databases">
        <authorList>
            <person name="Varghese N."/>
            <person name="Submissions S."/>
        </authorList>
    </citation>
    <scope>NUCLEOTIDE SEQUENCE [LARGE SCALE GENOMIC DNA]</scope>
    <source>
        <strain evidence="2">DSM 16521</strain>
    </source>
</reference>
<dbReference type="RefSeq" id="WP_078665672.1">
    <property type="nucleotide sequence ID" value="NZ_FUXM01000018.1"/>
</dbReference>
<accession>A0A1T4QD87</accession>
<dbReference type="Proteomes" id="UP000189933">
    <property type="component" value="Unassembled WGS sequence"/>
</dbReference>
<protein>
    <submittedName>
        <fullName evidence="1">Uncharacterized protein</fullName>
    </submittedName>
</protein>
<organism evidence="1 2">
    <name type="scientific">Carboxydocella sporoproducens DSM 16521</name>
    <dbReference type="NCBI Taxonomy" id="1121270"/>
    <lineage>
        <taxon>Bacteria</taxon>
        <taxon>Bacillati</taxon>
        <taxon>Bacillota</taxon>
        <taxon>Clostridia</taxon>
        <taxon>Eubacteriales</taxon>
        <taxon>Clostridiales Family XVI. Incertae Sedis</taxon>
        <taxon>Carboxydocella</taxon>
    </lineage>
</organism>
<evidence type="ECO:0000313" key="2">
    <source>
        <dbReference type="Proteomes" id="UP000189933"/>
    </source>
</evidence>
<evidence type="ECO:0000313" key="1">
    <source>
        <dbReference type="EMBL" id="SKA01702.1"/>
    </source>
</evidence>
<dbReference type="AlphaFoldDB" id="A0A1T4QD87"/>